<evidence type="ECO:0000313" key="8">
    <source>
        <dbReference type="EMBL" id="KAE9293181.1"/>
    </source>
</evidence>
<evidence type="ECO:0000313" key="5">
    <source>
        <dbReference type="EMBL" id="KAE9106227.1"/>
    </source>
</evidence>
<dbReference type="AlphaFoldDB" id="A0A6A4CKZ7"/>
<dbReference type="EMBL" id="QXFZ01001847">
    <property type="protein sequence ID" value="KAE9084110.1"/>
    <property type="molecule type" value="Genomic_DNA"/>
</dbReference>
<dbReference type="Proteomes" id="UP000440732">
    <property type="component" value="Unassembled WGS sequence"/>
</dbReference>
<evidence type="ECO:0000313" key="18">
    <source>
        <dbReference type="Proteomes" id="UP000488956"/>
    </source>
</evidence>
<dbReference type="Proteomes" id="UP000488956">
    <property type="component" value="Unassembled WGS sequence"/>
</dbReference>
<dbReference type="EMBL" id="QXGE01001396">
    <property type="protein sequence ID" value="KAE9293181.1"/>
    <property type="molecule type" value="Genomic_DNA"/>
</dbReference>
<reference evidence="10 11" key="1">
    <citation type="submission" date="2018-08" db="EMBL/GenBank/DDBJ databases">
        <title>Genomic investigation of the strawberry pathogen Phytophthora fragariae indicates pathogenicity is determined by transcriptional variation in three key races.</title>
        <authorList>
            <person name="Adams T.M."/>
            <person name="Armitage A.D."/>
            <person name="Sobczyk M.K."/>
            <person name="Bates H.J."/>
            <person name="Dunwell J.M."/>
            <person name="Nellist C.F."/>
            <person name="Harrison R.J."/>
        </authorList>
    </citation>
    <scope>NUCLEOTIDE SEQUENCE [LARGE SCALE GENOMIC DNA]</scope>
    <source>
        <strain evidence="8 12">A4</strain>
        <strain evidence="7 13">BC-1</strain>
        <strain evidence="6 11">NOV-27</strain>
        <strain evidence="5 14">NOV-5</strain>
        <strain evidence="4 15">NOV-71</strain>
        <strain evidence="9 17">NOV-77</strain>
        <strain evidence="1 10">NOV-9</strain>
        <strain evidence="3 18">ONT-3</strain>
        <strain evidence="2 16">SCRP245</strain>
    </source>
</reference>
<dbReference type="Proteomes" id="UP000460718">
    <property type="component" value="Unassembled WGS sequence"/>
</dbReference>
<evidence type="ECO:0000313" key="15">
    <source>
        <dbReference type="Proteomes" id="UP000441208"/>
    </source>
</evidence>
<dbReference type="Proteomes" id="UP000429523">
    <property type="component" value="Unassembled WGS sequence"/>
</dbReference>
<dbReference type="EMBL" id="QXFX01002325">
    <property type="protein sequence ID" value="KAE9078165.1"/>
    <property type="molecule type" value="Genomic_DNA"/>
</dbReference>
<dbReference type="Proteomes" id="UP000433483">
    <property type="component" value="Unassembled WGS sequence"/>
</dbReference>
<evidence type="ECO:0000313" key="14">
    <source>
        <dbReference type="Proteomes" id="UP000440732"/>
    </source>
</evidence>
<evidence type="ECO:0000313" key="3">
    <source>
        <dbReference type="EMBL" id="KAE9078165.1"/>
    </source>
</evidence>
<gene>
    <name evidence="8" type="ORF">PF001_g18377</name>
    <name evidence="7" type="ORF">PF002_g19955</name>
    <name evidence="6" type="ORF">PF005_g23807</name>
    <name evidence="5" type="ORF">PF006_g21423</name>
    <name evidence="4" type="ORF">PF007_g21639</name>
    <name evidence="9" type="ORF">PF008_g23274</name>
    <name evidence="1" type="ORF">PF009_g24225</name>
    <name evidence="3" type="ORF">PF010_g23233</name>
    <name evidence="2" type="ORF">PF011_g23163</name>
</gene>
<comment type="caution">
    <text evidence="8">The sequence shown here is derived from an EMBL/GenBank/DDBJ whole genome shotgun (WGS) entry which is preliminary data.</text>
</comment>
<dbReference type="Proteomes" id="UP000441208">
    <property type="component" value="Unassembled WGS sequence"/>
</dbReference>
<dbReference type="Proteomes" id="UP000486351">
    <property type="component" value="Unassembled WGS sequence"/>
</dbReference>
<dbReference type="EMBL" id="QXGB01002318">
    <property type="protein sequence ID" value="KAE9179112.1"/>
    <property type="molecule type" value="Genomic_DNA"/>
</dbReference>
<evidence type="ECO:0000313" key="1">
    <source>
        <dbReference type="EMBL" id="KAE8925568.1"/>
    </source>
</evidence>
<keyword evidence="11" id="KW-1185">Reference proteome</keyword>
<dbReference type="EMBL" id="QXGF01002233">
    <property type="protein sequence ID" value="KAE8925568.1"/>
    <property type="molecule type" value="Genomic_DNA"/>
</dbReference>
<evidence type="ECO:0000313" key="11">
    <source>
        <dbReference type="Proteomes" id="UP000433483"/>
    </source>
</evidence>
<evidence type="ECO:0000313" key="16">
    <source>
        <dbReference type="Proteomes" id="UP000460718"/>
    </source>
</evidence>
<dbReference type="EMBL" id="QXGD01001416">
    <property type="protein sequence ID" value="KAE9206617.1"/>
    <property type="molecule type" value="Genomic_DNA"/>
</dbReference>
<accession>A0A6A4CKZ7</accession>
<dbReference type="EMBL" id="QXFW01002429">
    <property type="protein sequence ID" value="KAE8978632.1"/>
    <property type="molecule type" value="Genomic_DNA"/>
</dbReference>
<evidence type="ECO:0000313" key="9">
    <source>
        <dbReference type="EMBL" id="KAE9299352.1"/>
    </source>
</evidence>
<evidence type="ECO:0000313" key="4">
    <source>
        <dbReference type="EMBL" id="KAE9084110.1"/>
    </source>
</evidence>
<protein>
    <submittedName>
        <fullName evidence="8">Uncharacterized protein</fullName>
    </submittedName>
</protein>
<evidence type="ECO:0000313" key="6">
    <source>
        <dbReference type="EMBL" id="KAE9179112.1"/>
    </source>
</evidence>
<evidence type="ECO:0000313" key="2">
    <source>
        <dbReference type="EMBL" id="KAE8978632.1"/>
    </source>
</evidence>
<dbReference type="EMBL" id="QXGA01001976">
    <property type="protein sequence ID" value="KAE9106227.1"/>
    <property type="molecule type" value="Genomic_DNA"/>
</dbReference>
<evidence type="ECO:0000313" key="10">
    <source>
        <dbReference type="Proteomes" id="UP000429523"/>
    </source>
</evidence>
<proteinExistence type="predicted"/>
<evidence type="ECO:0000313" key="17">
    <source>
        <dbReference type="Proteomes" id="UP000486351"/>
    </source>
</evidence>
<sequence length="75" mass="8549">MICHLYLADRSTLNANGGAYSLEEQITMAEMAEPGRTQWAKYCTDADRVAHVSRELRLKELSHEERKKNPVSLTL</sequence>
<name>A0A6A4CKZ7_9STRA</name>
<evidence type="ECO:0000313" key="7">
    <source>
        <dbReference type="EMBL" id="KAE9206617.1"/>
    </source>
</evidence>
<dbReference type="Proteomes" id="UP000437068">
    <property type="component" value="Unassembled WGS sequence"/>
</dbReference>
<evidence type="ECO:0000313" key="12">
    <source>
        <dbReference type="Proteomes" id="UP000437068"/>
    </source>
</evidence>
<dbReference type="EMBL" id="QXFY01002317">
    <property type="protein sequence ID" value="KAE9299352.1"/>
    <property type="molecule type" value="Genomic_DNA"/>
</dbReference>
<organism evidence="8 12">
    <name type="scientific">Phytophthora fragariae</name>
    <dbReference type="NCBI Taxonomy" id="53985"/>
    <lineage>
        <taxon>Eukaryota</taxon>
        <taxon>Sar</taxon>
        <taxon>Stramenopiles</taxon>
        <taxon>Oomycota</taxon>
        <taxon>Peronosporomycetes</taxon>
        <taxon>Peronosporales</taxon>
        <taxon>Peronosporaceae</taxon>
        <taxon>Phytophthora</taxon>
    </lineage>
</organism>
<dbReference type="Proteomes" id="UP000440367">
    <property type="component" value="Unassembled WGS sequence"/>
</dbReference>
<evidence type="ECO:0000313" key="13">
    <source>
        <dbReference type="Proteomes" id="UP000440367"/>
    </source>
</evidence>